<feature type="compositionally biased region" description="Polar residues" evidence="1">
    <location>
        <begin position="447"/>
        <end position="479"/>
    </location>
</feature>
<dbReference type="EMBL" id="CM012450">
    <property type="protein sequence ID" value="RVE63534.1"/>
    <property type="molecule type" value="Genomic_DNA"/>
</dbReference>
<evidence type="ECO:0000313" key="2">
    <source>
        <dbReference type="EMBL" id="RVE63534.1"/>
    </source>
</evidence>
<feature type="compositionally biased region" description="Basic and acidic residues" evidence="1">
    <location>
        <begin position="269"/>
        <end position="296"/>
    </location>
</feature>
<feature type="compositionally biased region" description="Basic and acidic residues" evidence="1">
    <location>
        <begin position="498"/>
        <end position="508"/>
    </location>
</feature>
<organism evidence="2 3">
    <name type="scientific">Oryzias javanicus</name>
    <name type="common">Javanese ricefish</name>
    <name type="synonym">Aplocheilus javanicus</name>
    <dbReference type="NCBI Taxonomy" id="123683"/>
    <lineage>
        <taxon>Eukaryota</taxon>
        <taxon>Metazoa</taxon>
        <taxon>Chordata</taxon>
        <taxon>Craniata</taxon>
        <taxon>Vertebrata</taxon>
        <taxon>Euteleostomi</taxon>
        <taxon>Actinopterygii</taxon>
        <taxon>Neopterygii</taxon>
        <taxon>Teleostei</taxon>
        <taxon>Neoteleostei</taxon>
        <taxon>Acanthomorphata</taxon>
        <taxon>Ovalentaria</taxon>
        <taxon>Atherinomorphae</taxon>
        <taxon>Beloniformes</taxon>
        <taxon>Adrianichthyidae</taxon>
        <taxon>Oryziinae</taxon>
        <taxon>Oryzias</taxon>
    </lineage>
</organism>
<keyword evidence="3" id="KW-1185">Reference proteome</keyword>
<evidence type="ECO:0000256" key="1">
    <source>
        <dbReference type="SAM" id="MobiDB-lite"/>
    </source>
</evidence>
<name>A0A437CM73_ORYJA</name>
<reference evidence="2 3" key="2">
    <citation type="submission" date="2019-01" db="EMBL/GenBank/DDBJ databases">
        <title>A chromosome length genome reference of the Java medaka (oryzias javanicus).</title>
        <authorList>
            <person name="Herpin A."/>
            <person name="Takehana Y."/>
            <person name="Naruse K."/>
            <person name="Ansai S."/>
            <person name="Kawaguchi M."/>
        </authorList>
    </citation>
    <scope>NUCLEOTIDE SEQUENCE [LARGE SCALE GENOMIC DNA]</scope>
    <source>
        <strain evidence="2">RS831</strain>
        <tissue evidence="2">Whole body</tissue>
    </source>
</reference>
<feature type="compositionally biased region" description="Basic and acidic residues" evidence="1">
    <location>
        <begin position="225"/>
        <end position="235"/>
    </location>
</feature>
<dbReference type="AlphaFoldDB" id="A0A437CM73"/>
<evidence type="ECO:0000313" key="3">
    <source>
        <dbReference type="Proteomes" id="UP000283210"/>
    </source>
</evidence>
<protein>
    <submittedName>
        <fullName evidence="2">Uncharacterized protein</fullName>
    </submittedName>
</protein>
<feature type="region of interest" description="Disordered" evidence="1">
    <location>
        <begin position="353"/>
        <end position="559"/>
    </location>
</feature>
<dbReference type="Proteomes" id="UP000283210">
    <property type="component" value="Chromosome 14"/>
</dbReference>
<feature type="compositionally biased region" description="Polar residues" evidence="1">
    <location>
        <begin position="236"/>
        <end position="246"/>
    </location>
</feature>
<sequence length="559" mass="62528">MSQAGNGLTQSESDVLAGVLSGQSCHVVLVSSPPSYVKKISKYLESSEKLDGRCEAPNEASSDSGDSLFLTQKPEPEAVRPKRRRSTHFSHTGDLIDEDDASSSSSDGESRTAKKKKVVYRLPKFFFPFLQKGKNSQEKNVSAHRNKKLHHFAMGGFFKCVQEEQECRNRNLTASLPTIDREGEHITEISEPEEERTVAEDIQVVERKRFVVSLKAKSFQPWYEPRETCSEEKQQTEGAQNSGSESQSHRQRMEEAIAARRRLFSSRAKSCDEGDSSHGGMKDEAGDTSRIQTERADKSLKRIQKKLILLPNVNANPLCEDSDATVCDADADKRFGSNTEPFTKAAECEHVGPDLLQNDPADDSLCESTKKRKKKKNKGVDEDLSLEEESMGTSVQKNIHDLCSPETQTMTEQMVTKKKKRREKRSDDTNGQCESARKKDEKRAFSFHQQEQGSPDDSSQKPAGSTSDVTAQSAEITASSEEHDTRRKKKKRSAVQLSEDRDSEEPRETCQSSPSVAIKKKRKLEESSESAADAEPAQTQQSEVPWKKKKKTGFQHSNI</sequence>
<feature type="region of interest" description="Disordered" evidence="1">
    <location>
        <begin position="225"/>
        <end position="254"/>
    </location>
</feature>
<dbReference type="OrthoDB" id="8947276at2759"/>
<accession>A0A437CM73</accession>
<reference evidence="2 3" key="1">
    <citation type="submission" date="2018-11" db="EMBL/GenBank/DDBJ databases">
        <authorList>
            <person name="Lopez-Roques C."/>
            <person name="Donnadieu C."/>
            <person name="Bouchez O."/>
            <person name="Klopp C."/>
            <person name="Cabau C."/>
            <person name="Zahm M."/>
        </authorList>
    </citation>
    <scope>NUCLEOTIDE SEQUENCE [LARGE SCALE GENOMIC DNA]</scope>
    <source>
        <strain evidence="2">RS831</strain>
        <tissue evidence="2">Whole body</tissue>
    </source>
</reference>
<gene>
    <name evidence="2" type="ORF">OJAV_G00137040</name>
</gene>
<feature type="region of interest" description="Disordered" evidence="1">
    <location>
        <begin position="267"/>
        <end position="296"/>
    </location>
</feature>
<feature type="region of interest" description="Disordered" evidence="1">
    <location>
        <begin position="48"/>
        <end position="113"/>
    </location>
</feature>
<feature type="compositionally biased region" description="Polar residues" evidence="1">
    <location>
        <begin position="405"/>
        <end position="414"/>
    </location>
</feature>
<feature type="compositionally biased region" description="Basic and acidic residues" evidence="1">
    <location>
        <begin position="435"/>
        <end position="444"/>
    </location>
</feature>
<proteinExistence type="predicted"/>